<proteinExistence type="predicted"/>
<dbReference type="SUPFAM" id="SSF46689">
    <property type="entry name" value="Homeodomain-like"/>
    <property type="match status" value="1"/>
</dbReference>
<evidence type="ECO:0000259" key="3">
    <source>
        <dbReference type="PROSITE" id="PS50977"/>
    </source>
</evidence>
<dbReference type="Pfam" id="PF14246">
    <property type="entry name" value="TetR_C_7"/>
    <property type="match status" value="1"/>
</dbReference>
<dbReference type="PROSITE" id="PS50977">
    <property type="entry name" value="HTH_TETR_2"/>
    <property type="match status" value="1"/>
</dbReference>
<dbReference type="PANTHER" id="PTHR30055">
    <property type="entry name" value="HTH-TYPE TRANSCRIPTIONAL REGULATOR RUTR"/>
    <property type="match status" value="1"/>
</dbReference>
<dbReference type="Pfam" id="PF00440">
    <property type="entry name" value="TetR_N"/>
    <property type="match status" value="1"/>
</dbReference>
<name>A0ABV3G0L0_9NOCA</name>
<keyword evidence="5" id="KW-1185">Reference proteome</keyword>
<dbReference type="InterPro" id="IPR009057">
    <property type="entry name" value="Homeodomain-like_sf"/>
</dbReference>
<evidence type="ECO:0000313" key="4">
    <source>
        <dbReference type="EMBL" id="MEV0711222.1"/>
    </source>
</evidence>
<evidence type="ECO:0000313" key="5">
    <source>
        <dbReference type="Proteomes" id="UP001551695"/>
    </source>
</evidence>
<dbReference type="SUPFAM" id="SSF48498">
    <property type="entry name" value="Tetracyclin repressor-like, C-terminal domain"/>
    <property type="match status" value="1"/>
</dbReference>
<dbReference type="Gene3D" id="1.10.10.60">
    <property type="entry name" value="Homeodomain-like"/>
    <property type="match status" value="1"/>
</dbReference>
<gene>
    <name evidence="4" type="ORF">AB0I48_27020</name>
</gene>
<evidence type="ECO:0000256" key="1">
    <source>
        <dbReference type="ARBA" id="ARBA00023125"/>
    </source>
</evidence>
<evidence type="ECO:0000256" key="2">
    <source>
        <dbReference type="PROSITE-ProRule" id="PRU00335"/>
    </source>
</evidence>
<dbReference type="Gene3D" id="1.10.357.10">
    <property type="entry name" value="Tetracycline Repressor, domain 2"/>
    <property type="match status" value="1"/>
</dbReference>
<feature type="DNA-binding region" description="H-T-H motif" evidence="2">
    <location>
        <begin position="18"/>
        <end position="37"/>
    </location>
</feature>
<keyword evidence="1 2" id="KW-0238">DNA-binding</keyword>
<dbReference type="InterPro" id="IPR001647">
    <property type="entry name" value="HTH_TetR"/>
</dbReference>
<dbReference type="Proteomes" id="UP001551695">
    <property type="component" value="Unassembled WGS sequence"/>
</dbReference>
<dbReference type="PANTHER" id="PTHR30055:SF146">
    <property type="entry name" value="HTH-TYPE TRANSCRIPTIONAL DUAL REGULATOR CECR"/>
    <property type="match status" value="1"/>
</dbReference>
<accession>A0ABV3G0L0</accession>
<protein>
    <submittedName>
        <fullName evidence="4">TetR/AcrR family transcriptional regulator</fullName>
    </submittedName>
</protein>
<dbReference type="PRINTS" id="PR00455">
    <property type="entry name" value="HTHTETR"/>
</dbReference>
<dbReference type="EMBL" id="JBFAKC010000014">
    <property type="protein sequence ID" value="MEV0711222.1"/>
    <property type="molecule type" value="Genomic_DNA"/>
</dbReference>
<dbReference type="InterPro" id="IPR039536">
    <property type="entry name" value="TetR_C_Proteobacteria"/>
</dbReference>
<comment type="caution">
    <text evidence="4">The sequence shown here is derived from an EMBL/GenBank/DDBJ whole genome shotgun (WGS) entry which is preliminary data.</text>
</comment>
<feature type="domain" description="HTH tetR-type" evidence="3">
    <location>
        <begin position="1"/>
        <end position="55"/>
    </location>
</feature>
<sequence length="195" mass="21803">MREAAVETFLACGYDGTTMEAIARAAGITKQTLYARYPDKRAVFAEVIPWAMSRRDSRAVSVPPEGADLRASLTAIGREALARVADPHLVKLQRIAMSESARFPEFALSAETMAWSPRLRAVMDILRRHRDAGELDIADDELDIAAEHFLVLVEAQPWRLAEFGVYRSDEQTERHLRYAITLFLRGVEPRSDGSG</sequence>
<dbReference type="RefSeq" id="WP_357787669.1">
    <property type="nucleotide sequence ID" value="NZ_JBFAKC010000014.1"/>
</dbReference>
<dbReference type="InterPro" id="IPR036271">
    <property type="entry name" value="Tet_transcr_reg_TetR-rel_C_sf"/>
</dbReference>
<reference evidence="4 5" key="1">
    <citation type="submission" date="2024-06" db="EMBL/GenBank/DDBJ databases">
        <title>The Natural Products Discovery Center: Release of the First 8490 Sequenced Strains for Exploring Actinobacteria Biosynthetic Diversity.</title>
        <authorList>
            <person name="Kalkreuter E."/>
            <person name="Kautsar S.A."/>
            <person name="Yang D."/>
            <person name="Bader C.D."/>
            <person name="Teijaro C.N."/>
            <person name="Fluegel L."/>
            <person name="Davis C.M."/>
            <person name="Simpson J.R."/>
            <person name="Lauterbach L."/>
            <person name="Steele A.D."/>
            <person name="Gui C."/>
            <person name="Meng S."/>
            <person name="Li G."/>
            <person name="Viehrig K."/>
            <person name="Ye F."/>
            <person name="Su P."/>
            <person name="Kiefer A.F."/>
            <person name="Nichols A."/>
            <person name="Cepeda A.J."/>
            <person name="Yan W."/>
            <person name="Fan B."/>
            <person name="Jiang Y."/>
            <person name="Adhikari A."/>
            <person name="Zheng C.-J."/>
            <person name="Schuster L."/>
            <person name="Cowan T.M."/>
            <person name="Smanski M.J."/>
            <person name="Chevrette M.G."/>
            <person name="De Carvalho L.P.S."/>
            <person name="Shen B."/>
        </authorList>
    </citation>
    <scope>NUCLEOTIDE SEQUENCE [LARGE SCALE GENOMIC DNA]</scope>
    <source>
        <strain evidence="4 5">NPDC050403</strain>
    </source>
</reference>
<dbReference type="InterPro" id="IPR050109">
    <property type="entry name" value="HTH-type_TetR-like_transc_reg"/>
</dbReference>
<organism evidence="4 5">
    <name type="scientific">Nocardia aurea</name>
    <dbReference type="NCBI Taxonomy" id="2144174"/>
    <lineage>
        <taxon>Bacteria</taxon>
        <taxon>Bacillati</taxon>
        <taxon>Actinomycetota</taxon>
        <taxon>Actinomycetes</taxon>
        <taxon>Mycobacteriales</taxon>
        <taxon>Nocardiaceae</taxon>
        <taxon>Nocardia</taxon>
    </lineage>
</organism>